<name>A0ABP9Q3N4_9ACTN</name>
<dbReference type="Pfam" id="PF03610">
    <property type="entry name" value="EIIA-man"/>
    <property type="match status" value="1"/>
</dbReference>
<dbReference type="InterPro" id="IPR008279">
    <property type="entry name" value="PEP-util_enz_mobile_dom"/>
</dbReference>
<evidence type="ECO:0000256" key="10">
    <source>
        <dbReference type="ARBA" id="ARBA00022777"/>
    </source>
</evidence>
<dbReference type="PROSITE" id="PS51096">
    <property type="entry name" value="PTS_EIIA_TYPE_4"/>
    <property type="match status" value="1"/>
</dbReference>
<dbReference type="InterPro" id="IPR012844">
    <property type="entry name" value="DhaM_N"/>
</dbReference>
<feature type="domain" description="PTS EIIA type-4" evidence="14">
    <location>
        <begin position="1"/>
        <end position="134"/>
    </location>
</feature>
<dbReference type="InterPro" id="IPR035895">
    <property type="entry name" value="HPr-like_sf"/>
</dbReference>
<dbReference type="InterPro" id="IPR036662">
    <property type="entry name" value="PTS_EIIA_man-typ_sf"/>
</dbReference>
<dbReference type="NCBIfam" id="TIGR02364">
    <property type="entry name" value="dha_pts"/>
    <property type="match status" value="1"/>
</dbReference>
<dbReference type="SUPFAM" id="SSF55594">
    <property type="entry name" value="HPr-like"/>
    <property type="match status" value="1"/>
</dbReference>
<evidence type="ECO:0000313" key="17">
    <source>
        <dbReference type="Proteomes" id="UP001500221"/>
    </source>
</evidence>
<dbReference type="PROSITE" id="PS51350">
    <property type="entry name" value="PTS_HPR_DOM"/>
    <property type="match status" value="1"/>
</dbReference>
<dbReference type="Pfam" id="PF05524">
    <property type="entry name" value="PEP-utilisers_N"/>
    <property type="match status" value="1"/>
</dbReference>
<evidence type="ECO:0000256" key="9">
    <source>
        <dbReference type="ARBA" id="ARBA00022723"/>
    </source>
</evidence>
<dbReference type="Gene3D" id="1.10.274.10">
    <property type="entry name" value="PtsI, HPr-binding domain"/>
    <property type="match status" value="1"/>
</dbReference>
<dbReference type="Gene3D" id="3.20.20.60">
    <property type="entry name" value="Phosphoenolpyruvate-binding domains"/>
    <property type="match status" value="1"/>
</dbReference>
<comment type="similarity">
    <text evidence="5">Belongs to the PEP-utilizing enzyme family.</text>
</comment>
<comment type="function">
    <text evidence="4">General (non sugar-specific) component of the phosphoenolpyruvate-dependent sugar phosphotransferase system (sugar PTS). This major carbohydrate active-transport system catalyzes the phosphorylation of incoming sugar substrates concomitantly with their translocation across the cell membrane. The phosphoryl group from phosphoenolpyruvate (PEP) is transferred to the phosphoryl carrier protein HPr by enzyme I. Phospho-HPr then transfers it to the PTS EIIA domain.</text>
</comment>
<keyword evidence="10" id="KW-0418">Kinase</keyword>
<evidence type="ECO:0000256" key="13">
    <source>
        <dbReference type="SAM" id="MobiDB-lite"/>
    </source>
</evidence>
<evidence type="ECO:0000256" key="4">
    <source>
        <dbReference type="ARBA" id="ARBA00003681"/>
    </source>
</evidence>
<evidence type="ECO:0000256" key="5">
    <source>
        <dbReference type="ARBA" id="ARBA00007837"/>
    </source>
</evidence>
<dbReference type="InterPro" id="IPR004701">
    <property type="entry name" value="PTS_EIIA_man-typ"/>
</dbReference>
<dbReference type="PRINTS" id="PR01736">
    <property type="entry name" value="PHPHTRNFRASE"/>
</dbReference>
<dbReference type="Pfam" id="PF02896">
    <property type="entry name" value="PEP-utilizers_C"/>
    <property type="match status" value="1"/>
</dbReference>
<evidence type="ECO:0000256" key="6">
    <source>
        <dbReference type="ARBA" id="ARBA00012095"/>
    </source>
</evidence>
<dbReference type="InterPro" id="IPR000032">
    <property type="entry name" value="HPr-like"/>
</dbReference>
<comment type="caution">
    <text evidence="16">The sequence shown here is derived from an EMBL/GenBank/DDBJ whole genome shotgun (WGS) entry which is preliminary data.</text>
</comment>
<keyword evidence="8" id="KW-0808">Transferase</keyword>
<dbReference type="Gene3D" id="3.40.50.510">
    <property type="entry name" value="Phosphotransferase system, mannose-type IIA component"/>
    <property type="match status" value="1"/>
</dbReference>
<dbReference type="Gene3D" id="3.50.30.10">
    <property type="entry name" value="Phosphohistidine domain"/>
    <property type="match status" value="1"/>
</dbReference>
<dbReference type="SUPFAM" id="SSF53062">
    <property type="entry name" value="PTS system fructose IIA component-like"/>
    <property type="match status" value="1"/>
</dbReference>
<dbReference type="InterPro" id="IPR036618">
    <property type="entry name" value="PtsI_HPr-bd_sf"/>
</dbReference>
<keyword evidence="17" id="KW-1185">Reference proteome</keyword>
<protein>
    <recommendedName>
        <fullName evidence="7">Phosphocarrier protein HPr</fullName>
        <ecNumber evidence="6">2.7.1.121</ecNumber>
    </recommendedName>
</protein>
<dbReference type="InterPro" id="IPR008731">
    <property type="entry name" value="PTS_EIN"/>
</dbReference>
<reference evidence="17" key="1">
    <citation type="journal article" date="2019" name="Int. J. Syst. Evol. Microbiol.">
        <title>The Global Catalogue of Microorganisms (GCM) 10K type strain sequencing project: providing services to taxonomists for standard genome sequencing and annotation.</title>
        <authorList>
            <consortium name="The Broad Institute Genomics Platform"/>
            <consortium name="The Broad Institute Genome Sequencing Center for Infectious Disease"/>
            <person name="Wu L."/>
            <person name="Ma J."/>
        </authorList>
    </citation>
    <scope>NUCLEOTIDE SEQUENCE [LARGE SCALE GENOMIC DNA]</scope>
    <source>
        <strain evidence="17">JCM 18459</strain>
    </source>
</reference>
<dbReference type="InterPro" id="IPR015813">
    <property type="entry name" value="Pyrv/PenolPyrv_kinase-like_dom"/>
</dbReference>
<evidence type="ECO:0000256" key="2">
    <source>
        <dbReference type="ARBA" id="ARBA00001946"/>
    </source>
</evidence>
<evidence type="ECO:0000256" key="1">
    <source>
        <dbReference type="ARBA" id="ARBA00001113"/>
    </source>
</evidence>
<dbReference type="PANTHER" id="PTHR46244">
    <property type="entry name" value="PHOSPHOENOLPYRUVATE-PROTEIN PHOSPHOTRANSFERASE"/>
    <property type="match status" value="1"/>
</dbReference>
<sequence>MIGIVVVSHSRALAEATVGLARQMLDESTALRIEVAAGLDDGGLGTDATAVAAALGSLADADGVLVLVDLGSAVLSADMALEFVDDDLRSKVRISSAPLVEGLVAAAVTASTGADLATVAAEAGRALAAKAEHLDDEPAPPAVDGAATGPTGPTESVEVRLTDPHGLHARPAAAVARAAAGHDAEVWLTDLGSGRGPVAARSLSAVATLGAGHRALVRVEATGPDAAAAVGEVAAVLTGGATVAETATTSSSGRPAAAGSGLDVALGPAVVVRAGVSLDGYDAGPVETELDRSSSAAVTTSEALAAIGRAGDADTGAVLAAQRLLLEDPSVLDDVVADIRGGTPAPHAWRQRLDAVAAGLEQLPDPYQRERATDVRSVRDRLLRALTGTEEPAAGPGPGVLVVHELDAATAATVDATRTAGIVDVTGGPTGHGAIVARARGIPLLTGAGSAADGLRDGQVVAFDARSGELWVDPDDATRRDVEQRIGRRTTERAAVLERAAEPAVTRGGRRVPVLANVASLAEAEAAAAWADGSGLVRTELLFGGPGRPGVDEQERVLREVVAAFGERPVTVRSWDVGADKPLPFFPRVAEENPALGARGIRMIGTTAEPLLVEQLRAVCRVAASHPLRLMFPMVTTRGEVDDALRLLEDAAAAETGAVPPGLEVGIMIEVPAAALSVAEVARGLDFVSIGTNDLTQYVTAADRGNPAVGHLAAGVSPAVLRLIGQVVDERPDGVEVSVCGDLASRPAVVHDLLRLGVDELSCAPAVVPEVKAAVRACD</sequence>
<dbReference type="PROSITE" id="PS00369">
    <property type="entry name" value="PTS_HPR_HIS"/>
    <property type="match status" value="1"/>
</dbReference>
<dbReference type="NCBIfam" id="TIGR01003">
    <property type="entry name" value="PTS_HPr_family"/>
    <property type="match status" value="1"/>
</dbReference>
<dbReference type="InterPro" id="IPR001020">
    <property type="entry name" value="PTS_HPr_His_P_site"/>
</dbReference>
<dbReference type="SUPFAM" id="SSF52009">
    <property type="entry name" value="Phosphohistidine domain"/>
    <property type="match status" value="1"/>
</dbReference>
<feature type="region of interest" description="Disordered" evidence="13">
    <location>
        <begin position="132"/>
        <end position="157"/>
    </location>
</feature>
<dbReference type="InterPro" id="IPR036637">
    <property type="entry name" value="Phosphohistidine_dom_sf"/>
</dbReference>
<evidence type="ECO:0000259" key="14">
    <source>
        <dbReference type="PROSITE" id="PS51096"/>
    </source>
</evidence>
<evidence type="ECO:0000256" key="3">
    <source>
        <dbReference type="ARBA" id="ARBA00002788"/>
    </source>
</evidence>
<dbReference type="InterPro" id="IPR050499">
    <property type="entry name" value="PEP-utilizing_PTS_enzyme"/>
</dbReference>
<dbReference type="Pfam" id="PF00381">
    <property type="entry name" value="PTS-HPr"/>
    <property type="match status" value="1"/>
</dbReference>
<gene>
    <name evidence="16" type="primary">ptsP</name>
    <name evidence="16" type="ORF">GCM10023340_43410</name>
</gene>
<keyword evidence="9" id="KW-0479">Metal-binding</keyword>
<dbReference type="InterPro" id="IPR040442">
    <property type="entry name" value="Pyrv_kinase-like_dom_sf"/>
</dbReference>
<evidence type="ECO:0000256" key="12">
    <source>
        <dbReference type="ARBA" id="ARBA00046577"/>
    </source>
</evidence>
<comment type="catalytic activity">
    <reaction evidence="1">
        <text>dihydroxyacetone + phosphoenolpyruvate = dihydroxyacetone phosphate + pyruvate</text>
        <dbReference type="Rhea" id="RHEA:18381"/>
        <dbReference type="ChEBI" id="CHEBI:15361"/>
        <dbReference type="ChEBI" id="CHEBI:16016"/>
        <dbReference type="ChEBI" id="CHEBI:57642"/>
        <dbReference type="ChEBI" id="CHEBI:58702"/>
        <dbReference type="EC" id="2.7.1.121"/>
    </reaction>
</comment>
<dbReference type="Gene3D" id="3.30.1340.10">
    <property type="entry name" value="HPr-like"/>
    <property type="match status" value="1"/>
</dbReference>
<comment type="function">
    <text evidence="3">Component of the dihydroxyacetone kinase complex, which is responsible for the phosphoenolpyruvate (PEP)-dependent phosphorylation of dihydroxyacetone. DhaM serves as the phosphoryl donor. Is phosphorylated by phosphoenolpyruvate in an EI- and HPr-dependent reaction, and a phosphorelay system on histidine residues finally leads to phosphoryl transfer to DhaL and dihydroxyacetone.</text>
</comment>
<comment type="subunit">
    <text evidence="12">Homodimer. The dihydroxyacetone kinase complex is composed of a homodimer of DhaM, a homodimer of DhaK and the subunit DhaL.</text>
</comment>
<dbReference type="InterPro" id="IPR000121">
    <property type="entry name" value="PEP_util_C"/>
</dbReference>
<dbReference type="PANTHER" id="PTHR46244:SF6">
    <property type="entry name" value="PHOSPHOENOLPYRUVATE-PROTEIN PHOSPHOTRANSFERASE"/>
    <property type="match status" value="1"/>
</dbReference>
<evidence type="ECO:0000313" key="16">
    <source>
        <dbReference type="EMBL" id="GAA5156211.1"/>
    </source>
</evidence>
<evidence type="ECO:0000256" key="8">
    <source>
        <dbReference type="ARBA" id="ARBA00022679"/>
    </source>
</evidence>
<comment type="cofactor">
    <cofactor evidence="2">
        <name>Mg(2+)</name>
        <dbReference type="ChEBI" id="CHEBI:18420"/>
    </cofactor>
</comment>
<dbReference type="EC" id="2.7.1.121" evidence="6"/>
<keyword evidence="11" id="KW-0460">Magnesium</keyword>
<dbReference type="SUPFAM" id="SSF47831">
    <property type="entry name" value="Enzyme I of the PEP:sugar phosphotransferase system HPr-binding (sub)domain"/>
    <property type="match status" value="1"/>
</dbReference>
<proteinExistence type="inferred from homology"/>
<evidence type="ECO:0000256" key="11">
    <source>
        <dbReference type="ARBA" id="ARBA00022842"/>
    </source>
</evidence>
<dbReference type="Pfam" id="PF00391">
    <property type="entry name" value="PEP-utilizers"/>
    <property type="match status" value="1"/>
</dbReference>
<accession>A0ABP9Q3N4</accession>
<feature type="domain" description="HPr" evidence="15">
    <location>
        <begin position="154"/>
        <end position="246"/>
    </location>
</feature>
<organism evidence="16 17">
    <name type="scientific">Nocardioides marinquilinus</name>
    <dbReference type="NCBI Taxonomy" id="1210400"/>
    <lineage>
        <taxon>Bacteria</taxon>
        <taxon>Bacillati</taxon>
        <taxon>Actinomycetota</taxon>
        <taxon>Actinomycetes</taxon>
        <taxon>Propionibacteriales</taxon>
        <taxon>Nocardioidaceae</taxon>
        <taxon>Nocardioides</taxon>
    </lineage>
</organism>
<evidence type="ECO:0000259" key="15">
    <source>
        <dbReference type="PROSITE" id="PS51350"/>
    </source>
</evidence>
<dbReference type="Proteomes" id="UP001500221">
    <property type="component" value="Unassembled WGS sequence"/>
</dbReference>
<dbReference type="SUPFAM" id="SSF51621">
    <property type="entry name" value="Phosphoenolpyruvate/pyruvate domain"/>
    <property type="match status" value="1"/>
</dbReference>
<evidence type="ECO:0000256" key="7">
    <source>
        <dbReference type="ARBA" id="ARBA00020422"/>
    </source>
</evidence>
<dbReference type="EMBL" id="BAABKG010000007">
    <property type="protein sequence ID" value="GAA5156211.1"/>
    <property type="molecule type" value="Genomic_DNA"/>
</dbReference>